<feature type="transmembrane region" description="Helical" evidence="1">
    <location>
        <begin position="27"/>
        <end position="49"/>
    </location>
</feature>
<evidence type="ECO:0000313" key="2">
    <source>
        <dbReference type="EMBL" id="EJN57831.1"/>
    </source>
</evidence>
<accession>J3JDW0</accession>
<organism evidence="2 3">
    <name type="scientific">Halogranum salarium B-1</name>
    <dbReference type="NCBI Taxonomy" id="1210908"/>
    <lineage>
        <taxon>Archaea</taxon>
        <taxon>Methanobacteriati</taxon>
        <taxon>Methanobacteriota</taxon>
        <taxon>Stenosarchaea group</taxon>
        <taxon>Halobacteria</taxon>
        <taxon>Halobacteriales</taxon>
        <taxon>Haloferacaceae</taxon>
    </lineage>
</organism>
<keyword evidence="1" id="KW-0812">Transmembrane</keyword>
<dbReference type="AlphaFoldDB" id="J3JDW0"/>
<dbReference type="eggNOG" id="ENOG502N5G5">
    <property type="taxonomic scope" value="Archaea"/>
</dbReference>
<proteinExistence type="predicted"/>
<comment type="caution">
    <text evidence="2">The sequence shown here is derived from an EMBL/GenBank/DDBJ whole genome shotgun (WGS) entry which is preliminary data.</text>
</comment>
<keyword evidence="1" id="KW-1133">Transmembrane helix</keyword>
<protein>
    <submittedName>
        <fullName evidence="2">Uncharacterized protein</fullName>
    </submittedName>
</protein>
<sequence length="227" mass="25351">MFVVGFFLAALVAIVLSRNRTVRTTYLAGFFVLLLVVNLFAPVTPAPVIKWHKFSEVRDTEQTEYAFRVVDADGMELMYDEDATLNTGSVALSLVRLRMQNEFSSEKNAEVAQWLLDRANTRRTSVEAASPARFLSFPRHGMSNAWTAEKLAGYSEFTSIRLYQIDVTTSEDGTEVVAHDETLLYEYHEDRGTVLDFSVDSDEQNESVVSESIESRSRVAATGGVVA</sequence>
<evidence type="ECO:0000256" key="1">
    <source>
        <dbReference type="SAM" id="Phobius"/>
    </source>
</evidence>
<gene>
    <name evidence="2" type="ORF">HSB1_32480</name>
</gene>
<dbReference type="Proteomes" id="UP000007813">
    <property type="component" value="Unassembled WGS sequence"/>
</dbReference>
<evidence type="ECO:0000313" key="3">
    <source>
        <dbReference type="Proteomes" id="UP000007813"/>
    </source>
</evidence>
<keyword evidence="1" id="KW-0472">Membrane</keyword>
<reference evidence="2 3" key="1">
    <citation type="journal article" date="2012" name="J. Bacteriol.">
        <title>Draft Genome Sequence of the Extremely Halophilic Archaeon Halogranum salarium B-1T.</title>
        <authorList>
            <person name="Kim K.K."/>
            <person name="Lee K.C."/>
            <person name="Lee J.S."/>
        </authorList>
    </citation>
    <scope>NUCLEOTIDE SEQUENCE [LARGE SCALE GENOMIC DNA]</scope>
    <source>
        <strain evidence="2 3">B-1</strain>
    </source>
</reference>
<name>J3JDW0_9EURY</name>
<dbReference type="EMBL" id="ALJD01000009">
    <property type="protein sequence ID" value="EJN57831.1"/>
    <property type="molecule type" value="Genomic_DNA"/>
</dbReference>